<feature type="chain" id="PRO_5007886864" description="mannan endo-1,4-beta-mannosidase" evidence="11">
    <location>
        <begin position="20"/>
        <end position="491"/>
    </location>
</feature>
<keyword evidence="7 9" id="KW-0378">Hydrolase</keyword>
<evidence type="ECO:0000256" key="4">
    <source>
        <dbReference type="ARBA" id="ARBA00012706"/>
    </source>
</evidence>
<dbReference type="PANTHER" id="PTHR31451">
    <property type="match status" value="1"/>
</dbReference>
<evidence type="ECO:0000256" key="11">
    <source>
        <dbReference type="SAM" id="SignalP"/>
    </source>
</evidence>
<evidence type="ECO:0000256" key="7">
    <source>
        <dbReference type="ARBA" id="ARBA00022801"/>
    </source>
</evidence>
<evidence type="ECO:0000259" key="12">
    <source>
        <dbReference type="Pfam" id="PF00150"/>
    </source>
</evidence>
<comment type="catalytic activity">
    <reaction evidence="1">
        <text>Random hydrolysis of (1-&gt;4)-beta-D-mannosidic linkages in mannans, galactomannans and glucomannans.</text>
        <dbReference type="EC" id="3.2.1.78"/>
    </reaction>
</comment>
<feature type="domain" description="Glycoside hydrolase family 5" evidence="12">
    <location>
        <begin position="351"/>
        <end position="416"/>
    </location>
</feature>
<evidence type="ECO:0000256" key="1">
    <source>
        <dbReference type="ARBA" id="ARBA00001678"/>
    </source>
</evidence>
<feature type="compositionally biased region" description="Low complexity" evidence="10">
    <location>
        <begin position="71"/>
        <end position="80"/>
    </location>
</feature>
<evidence type="ECO:0000256" key="8">
    <source>
        <dbReference type="ARBA" id="ARBA00023295"/>
    </source>
</evidence>
<feature type="compositionally biased region" description="Low complexity" evidence="10">
    <location>
        <begin position="50"/>
        <end position="62"/>
    </location>
</feature>
<dbReference type="GO" id="GO:0046355">
    <property type="term" value="P:mannan catabolic process"/>
    <property type="evidence" value="ECO:0007669"/>
    <property type="project" value="UniProtKB-ARBA"/>
</dbReference>
<name>A0A167GEY5_CALVF</name>
<evidence type="ECO:0000256" key="9">
    <source>
        <dbReference type="RuleBase" id="RU361153"/>
    </source>
</evidence>
<dbReference type="Pfam" id="PF00150">
    <property type="entry name" value="Cellulase"/>
    <property type="match status" value="1"/>
</dbReference>
<evidence type="ECO:0000256" key="10">
    <source>
        <dbReference type="SAM" id="MobiDB-lite"/>
    </source>
</evidence>
<dbReference type="EC" id="3.2.1.78" evidence="4"/>
<feature type="domain" description="Glycoside hydrolase family 5" evidence="13">
    <location>
        <begin position="123"/>
        <end position="316"/>
    </location>
</feature>
<comment type="subcellular location">
    <subcellularLocation>
        <location evidence="2">Secreted</location>
    </subcellularLocation>
</comment>
<feature type="compositionally biased region" description="Basic residues" evidence="10">
    <location>
        <begin position="470"/>
        <end position="481"/>
    </location>
</feature>
<organism evidence="14 15">
    <name type="scientific">Calocera viscosa (strain TUFC12733)</name>
    <dbReference type="NCBI Taxonomy" id="1330018"/>
    <lineage>
        <taxon>Eukaryota</taxon>
        <taxon>Fungi</taxon>
        <taxon>Dikarya</taxon>
        <taxon>Basidiomycota</taxon>
        <taxon>Agaricomycotina</taxon>
        <taxon>Dacrymycetes</taxon>
        <taxon>Dacrymycetales</taxon>
        <taxon>Dacrymycetaceae</taxon>
        <taxon>Calocera</taxon>
    </lineage>
</organism>
<dbReference type="SUPFAM" id="SSF51445">
    <property type="entry name" value="(Trans)glycosidases"/>
    <property type="match status" value="1"/>
</dbReference>
<keyword evidence="6 11" id="KW-0732">Signal</keyword>
<dbReference type="InterPro" id="IPR045053">
    <property type="entry name" value="MAN-like"/>
</dbReference>
<dbReference type="OrthoDB" id="428177at2759"/>
<gene>
    <name evidence="14" type="ORF">CALVIDRAFT_602886</name>
</gene>
<dbReference type="InterPro" id="IPR017853">
    <property type="entry name" value="GH"/>
</dbReference>
<dbReference type="InterPro" id="IPR001547">
    <property type="entry name" value="Glyco_hydro_5"/>
</dbReference>
<evidence type="ECO:0000256" key="6">
    <source>
        <dbReference type="ARBA" id="ARBA00022729"/>
    </source>
</evidence>
<accession>A0A167GEY5</accession>
<evidence type="ECO:0000256" key="3">
    <source>
        <dbReference type="ARBA" id="ARBA00005641"/>
    </source>
</evidence>
<dbReference type="PANTHER" id="PTHR31451:SF39">
    <property type="entry name" value="MANNAN ENDO-1,4-BETA-MANNOSIDASE 1"/>
    <property type="match status" value="1"/>
</dbReference>
<evidence type="ECO:0000313" key="14">
    <source>
        <dbReference type="EMBL" id="KZO90484.1"/>
    </source>
</evidence>
<dbReference type="AlphaFoldDB" id="A0A167GEY5"/>
<feature type="region of interest" description="Disordered" evidence="10">
    <location>
        <begin position="465"/>
        <end position="491"/>
    </location>
</feature>
<feature type="region of interest" description="Disordered" evidence="10">
    <location>
        <begin position="50"/>
        <end position="80"/>
    </location>
</feature>
<protein>
    <recommendedName>
        <fullName evidence="4">mannan endo-1,4-beta-mannosidase</fullName>
        <ecNumber evidence="4">3.2.1.78</ecNumber>
    </recommendedName>
</protein>
<sequence length="491" mass="51206">MRFFTFTSAILAFAIAAQAACTPVRNSTSNAASFTGDANISSSAPFTSSSASASASSSASSSGGKGHHKGSGSSSASSAPSSTFSASADSGSNSSESFSASSTSSASSAVNTGLTRVQAAGDGAYFIGASSYYLYTLADDDRSAVLDAMQSAGMTVIRIFISAVAANNKGSNNVAVNDVEIDNIGTYDDTILTQVDQLMSEASSRGMKLLIALHDRYALGFWSTDVYCTQLGISGYTTDPPQIADASAFYTNSWAASMFDQRMTHILNHQNAQMGNTAWKDLDSAIYGFEPENEPMGHMDLVAPNWVCDRAATLAGLIPAGSSILISSGGGIDADSSVGAWAFGCGEIDVVAIHDYNLGSDFLSTIQSANEQAKSQGRVSVVGEWGTMGDDKASTAQTIVDALKGDGISWLYWEVTKPGAGASNFEVWTDEPTWDVLASGSPNNSKKRALEAASLYIGDSHQARAAQVSRSRRRHHTKRGVHGALGHAHTH</sequence>
<dbReference type="STRING" id="1330018.A0A167GEY5"/>
<evidence type="ECO:0000313" key="15">
    <source>
        <dbReference type="Proteomes" id="UP000076738"/>
    </source>
</evidence>
<dbReference type="Pfam" id="PF26410">
    <property type="entry name" value="GH5_mannosidase"/>
    <property type="match status" value="1"/>
</dbReference>
<dbReference type="Proteomes" id="UP000076738">
    <property type="component" value="Unassembled WGS sequence"/>
</dbReference>
<comment type="similarity">
    <text evidence="3 9">Belongs to the glycosyl hydrolase 5 (cellulase A) family.</text>
</comment>
<reference evidence="14 15" key="1">
    <citation type="journal article" date="2016" name="Mol. Biol. Evol.">
        <title>Comparative Genomics of Early-Diverging Mushroom-Forming Fungi Provides Insights into the Origins of Lignocellulose Decay Capabilities.</title>
        <authorList>
            <person name="Nagy L.G."/>
            <person name="Riley R."/>
            <person name="Tritt A."/>
            <person name="Adam C."/>
            <person name="Daum C."/>
            <person name="Floudas D."/>
            <person name="Sun H."/>
            <person name="Yadav J.S."/>
            <person name="Pangilinan J."/>
            <person name="Larsson K.H."/>
            <person name="Matsuura K."/>
            <person name="Barry K."/>
            <person name="Labutti K."/>
            <person name="Kuo R."/>
            <person name="Ohm R.A."/>
            <person name="Bhattacharya S.S."/>
            <person name="Shirouzu T."/>
            <person name="Yoshinaga Y."/>
            <person name="Martin F.M."/>
            <person name="Grigoriev I.V."/>
            <person name="Hibbett D.S."/>
        </authorList>
    </citation>
    <scope>NUCLEOTIDE SEQUENCE [LARGE SCALE GENOMIC DNA]</scope>
    <source>
        <strain evidence="14 15">TUFC12733</strain>
    </source>
</reference>
<feature type="signal peptide" evidence="11">
    <location>
        <begin position="1"/>
        <end position="19"/>
    </location>
</feature>
<evidence type="ECO:0000256" key="5">
    <source>
        <dbReference type="ARBA" id="ARBA00022525"/>
    </source>
</evidence>
<dbReference type="EMBL" id="KV417340">
    <property type="protein sequence ID" value="KZO90484.1"/>
    <property type="molecule type" value="Genomic_DNA"/>
</dbReference>
<proteinExistence type="inferred from homology"/>
<keyword evidence="8 9" id="KW-0326">Glycosidase</keyword>
<dbReference type="Gene3D" id="3.20.20.80">
    <property type="entry name" value="Glycosidases"/>
    <property type="match status" value="1"/>
</dbReference>
<dbReference type="GO" id="GO:0005576">
    <property type="term" value="C:extracellular region"/>
    <property type="evidence" value="ECO:0007669"/>
    <property type="project" value="UniProtKB-SubCell"/>
</dbReference>
<dbReference type="GO" id="GO:0016985">
    <property type="term" value="F:mannan endo-1,4-beta-mannosidase activity"/>
    <property type="evidence" value="ECO:0007669"/>
    <property type="project" value="UniProtKB-EC"/>
</dbReference>
<keyword evidence="15" id="KW-1185">Reference proteome</keyword>
<keyword evidence="5" id="KW-0964">Secreted</keyword>
<evidence type="ECO:0000256" key="2">
    <source>
        <dbReference type="ARBA" id="ARBA00004613"/>
    </source>
</evidence>
<evidence type="ECO:0000259" key="13">
    <source>
        <dbReference type="Pfam" id="PF26410"/>
    </source>
</evidence>